<evidence type="ECO:0000256" key="1">
    <source>
        <dbReference type="ARBA" id="ARBA00023015"/>
    </source>
</evidence>
<dbReference type="InterPro" id="IPR028082">
    <property type="entry name" value="Peripla_BP_I"/>
</dbReference>
<dbReference type="Gene3D" id="1.10.260.40">
    <property type="entry name" value="lambda repressor-like DNA-binding domains"/>
    <property type="match status" value="1"/>
</dbReference>
<dbReference type="PANTHER" id="PTHR30146">
    <property type="entry name" value="LACI-RELATED TRANSCRIPTIONAL REPRESSOR"/>
    <property type="match status" value="1"/>
</dbReference>
<protein>
    <submittedName>
        <fullName evidence="5">LacI family transcriptional regulator</fullName>
    </submittedName>
</protein>
<sequence>MEQKIHVTIRDIARQAQVSPATVTRVLSDNGYPVRQEVRRKVLETARTLQYTPAAKRDRREITHRQDIGLLIPNISNPFYQQASLGAQVECQKNGSLVILCNTFRSKEREREYLHALFDKNIRGVVLSASSMEPDNLTASLSEYTMKGMHIVMLDQLTTEESICTNINFDNASGAALAVQHFLGKGHKKIAFCSTPLTRWSRKNLYQGFTDTLLQNRIELPGDYLLIDGEETELAESGYEFQSGLKMADEFVHRGLDATALLVVNDMMAIGVVKGLQNHKIRVPEDVSVIGFDNIPFSEMFTPALTTIHCPAFEIGRLAAQLLIDQMTSGEQHPLSIKLQPKLIRRDSVRDLTRL</sequence>
<dbReference type="InterPro" id="IPR000843">
    <property type="entry name" value="HTH_LacI"/>
</dbReference>
<dbReference type="GO" id="GO:0003700">
    <property type="term" value="F:DNA-binding transcription factor activity"/>
    <property type="evidence" value="ECO:0007669"/>
    <property type="project" value="TreeGrafter"/>
</dbReference>
<dbReference type="InterPro" id="IPR046335">
    <property type="entry name" value="LacI/GalR-like_sensor"/>
</dbReference>
<dbReference type="Proteomes" id="UP000276301">
    <property type="component" value="Unassembled WGS sequence"/>
</dbReference>
<name>A0A498CMN0_9FIRM</name>
<keyword evidence="3" id="KW-0804">Transcription</keyword>
<evidence type="ECO:0000313" key="6">
    <source>
        <dbReference type="Proteomes" id="UP000276301"/>
    </source>
</evidence>
<evidence type="ECO:0000259" key="4">
    <source>
        <dbReference type="PROSITE" id="PS50932"/>
    </source>
</evidence>
<dbReference type="InterPro" id="IPR010982">
    <property type="entry name" value="Lambda_DNA-bd_dom_sf"/>
</dbReference>
<keyword evidence="6" id="KW-1185">Reference proteome</keyword>
<dbReference type="EMBL" id="RCHT01000007">
    <property type="protein sequence ID" value="RLL12177.1"/>
    <property type="molecule type" value="Genomic_DNA"/>
</dbReference>
<dbReference type="Pfam" id="PF00356">
    <property type="entry name" value="LacI"/>
    <property type="match status" value="1"/>
</dbReference>
<dbReference type="SUPFAM" id="SSF53822">
    <property type="entry name" value="Periplasmic binding protein-like I"/>
    <property type="match status" value="1"/>
</dbReference>
<dbReference type="GO" id="GO:0000976">
    <property type="term" value="F:transcription cis-regulatory region binding"/>
    <property type="evidence" value="ECO:0007669"/>
    <property type="project" value="TreeGrafter"/>
</dbReference>
<dbReference type="RefSeq" id="WP_121586663.1">
    <property type="nucleotide sequence ID" value="NZ_RCHT01000007.1"/>
</dbReference>
<evidence type="ECO:0000256" key="3">
    <source>
        <dbReference type="ARBA" id="ARBA00023163"/>
    </source>
</evidence>
<dbReference type="CDD" id="cd01392">
    <property type="entry name" value="HTH_LacI"/>
    <property type="match status" value="1"/>
</dbReference>
<feature type="domain" description="HTH lacI-type" evidence="4">
    <location>
        <begin position="7"/>
        <end position="60"/>
    </location>
</feature>
<keyword evidence="1" id="KW-0805">Transcription regulation</keyword>
<accession>A0A498CMN0</accession>
<dbReference type="AlphaFoldDB" id="A0A498CMN0"/>
<gene>
    <name evidence="5" type="ORF">D4A47_06535</name>
</gene>
<dbReference type="CDD" id="cd06267">
    <property type="entry name" value="PBP1_LacI_sugar_binding-like"/>
    <property type="match status" value="1"/>
</dbReference>
<dbReference type="PROSITE" id="PS50932">
    <property type="entry name" value="HTH_LACI_2"/>
    <property type="match status" value="1"/>
</dbReference>
<dbReference type="Gene3D" id="3.40.50.2300">
    <property type="match status" value="2"/>
</dbReference>
<dbReference type="SUPFAM" id="SSF47413">
    <property type="entry name" value="lambda repressor-like DNA-binding domains"/>
    <property type="match status" value="1"/>
</dbReference>
<organism evidence="5 6">
    <name type="scientific">Anaerotruncus massiliensis</name>
    <name type="common">ex Liu et al. 2021</name>
    <dbReference type="NCBI Taxonomy" id="2321404"/>
    <lineage>
        <taxon>Bacteria</taxon>
        <taxon>Bacillati</taxon>
        <taxon>Bacillota</taxon>
        <taxon>Clostridia</taxon>
        <taxon>Eubacteriales</taxon>
        <taxon>Oscillospiraceae</taxon>
        <taxon>Anaerotruncus</taxon>
    </lineage>
</organism>
<dbReference type="SMART" id="SM00354">
    <property type="entry name" value="HTH_LACI"/>
    <property type="match status" value="1"/>
</dbReference>
<proteinExistence type="predicted"/>
<evidence type="ECO:0000256" key="2">
    <source>
        <dbReference type="ARBA" id="ARBA00023125"/>
    </source>
</evidence>
<comment type="caution">
    <text evidence="5">The sequence shown here is derived from an EMBL/GenBank/DDBJ whole genome shotgun (WGS) entry which is preliminary data.</text>
</comment>
<dbReference type="PROSITE" id="PS00356">
    <property type="entry name" value="HTH_LACI_1"/>
    <property type="match status" value="1"/>
</dbReference>
<evidence type="ECO:0000313" key="5">
    <source>
        <dbReference type="EMBL" id="RLL12177.1"/>
    </source>
</evidence>
<reference evidence="5 6" key="1">
    <citation type="submission" date="2018-10" db="EMBL/GenBank/DDBJ databases">
        <title>Anaerotruncus faecis sp. nov., isolated from human feces.</title>
        <authorList>
            <person name="Wang Y.-J."/>
        </authorList>
    </citation>
    <scope>NUCLEOTIDE SEQUENCE [LARGE SCALE GENOMIC DNA]</scope>
    <source>
        <strain evidence="5 6">22A2-44</strain>
    </source>
</reference>
<dbReference type="PANTHER" id="PTHR30146:SF109">
    <property type="entry name" value="HTH-TYPE TRANSCRIPTIONAL REGULATOR GALS"/>
    <property type="match status" value="1"/>
</dbReference>
<keyword evidence="2" id="KW-0238">DNA-binding</keyword>
<dbReference type="Pfam" id="PF13377">
    <property type="entry name" value="Peripla_BP_3"/>
    <property type="match status" value="1"/>
</dbReference>